<dbReference type="InterPro" id="IPR011545">
    <property type="entry name" value="DEAD/DEAH_box_helicase_dom"/>
</dbReference>
<comment type="catalytic activity">
    <reaction evidence="12 15">
        <text>Couples ATP hydrolysis with the unwinding of duplex DNA by translocating in the 3'-5' direction.</text>
        <dbReference type="EC" id="5.6.2.4"/>
    </reaction>
</comment>
<evidence type="ECO:0000256" key="5">
    <source>
        <dbReference type="ARBA" id="ARBA00022801"/>
    </source>
</evidence>
<dbReference type="Pfam" id="PF19833">
    <property type="entry name" value="RecG_dom3_C"/>
    <property type="match status" value="1"/>
</dbReference>
<dbReference type="GO" id="GO:0005524">
    <property type="term" value="F:ATP binding"/>
    <property type="evidence" value="ECO:0007669"/>
    <property type="project" value="UniProtKB-KW"/>
</dbReference>
<accession>A0A9D2MF42</accession>
<dbReference type="GO" id="GO:0006281">
    <property type="term" value="P:DNA repair"/>
    <property type="evidence" value="ECO:0007669"/>
    <property type="project" value="UniProtKB-UniRule"/>
</dbReference>
<dbReference type="PANTHER" id="PTHR47964:SF1">
    <property type="entry name" value="ATP-DEPENDENT DNA HELICASE HOMOLOG RECG, CHLOROPLASTIC"/>
    <property type="match status" value="1"/>
</dbReference>
<evidence type="ECO:0000259" key="16">
    <source>
        <dbReference type="PROSITE" id="PS51192"/>
    </source>
</evidence>
<evidence type="ECO:0000256" key="10">
    <source>
        <dbReference type="ARBA" id="ARBA00023204"/>
    </source>
</evidence>
<dbReference type="InterPro" id="IPR014001">
    <property type="entry name" value="Helicase_ATP-bd"/>
</dbReference>
<dbReference type="NCBIfam" id="NF008168">
    <property type="entry name" value="PRK10917.2-2"/>
    <property type="match status" value="1"/>
</dbReference>
<reference evidence="18" key="1">
    <citation type="journal article" date="2021" name="PeerJ">
        <title>Extensive microbial diversity within the chicken gut microbiome revealed by metagenomics and culture.</title>
        <authorList>
            <person name="Gilroy R."/>
            <person name="Ravi A."/>
            <person name="Getino M."/>
            <person name="Pursley I."/>
            <person name="Horton D.L."/>
            <person name="Alikhan N.F."/>
            <person name="Baker D."/>
            <person name="Gharbi K."/>
            <person name="Hall N."/>
            <person name="Watson M."/>
            <person name="Adriaenssens E.M."/>
            <person name="Foster-Nyarko E."/>
            <person name="Jarju S."/>
            <person name="Secka A."/>
            <person name="Antonio M."/>
            <person name="Oren A."/>
            <person name="Chaudhuri R.R."/>
            <person name="La Ragione R."/>
            <person name="Hildebrand F."/>
            <person name="Pallen M.J."/>
        </authorList>
    </citation>
    <scope>NUCLEOTIDE SEQUENCE</scope>
    <source>
        <strain evidence="18">ChiHjej9B8-13557</strain>
    </source>
</reference>
<dbReference type="InterPro" id="IPR045562">
    <property type="entry name" value="RecG_dom3_C"/>
</dbReference>
<evidence type="ECO:0000313" key="18">
    <source>
        <dbReference type="EMBL" id="HJB59000.1"/>
    </source>
</evidence>
<dbReference type="PROSITE" id="PS51194">
    <property type="entry name" value="HELICASE_CTER"/>
    <property type="match status" value="1"/>
</dbReference>
<dbReference type="Gene3D" id="3.40.50.300">
    <property type="entry name" value="P-loop containing nucleotide triphosphate hydrolases"/>
    <property type="match status" value="2"/>
</dbReference>
<evidence type="ECO:0000256" key="11">
    <source>
        <dbReference type="ARBA" id="ARBA00023235"/>
    </source>
</evidence>
<dbReference type="AlphaFoldDB" id="A0A9D2MF42"/>
<evidence type="ECO:0000256" key="3">
    <source>
        <dbReference type="ARBA" id="ARBA00022741"/>
    </source>
</evidence>
<dbReference type="GO" id="GO:0016787">
    <property type="term" value="F:hydrolase activity"/>
    <property type="evidence" value="ECO:0007669"/>
    <property type="project" value="UniProtKB-KW"/>
</dbReference>
<evidence type="ECO:0000256" key="14">
    <source>
        <dbReference type="ARBA" id="ARBA00048988"/>
    </source>
</evidence>
<keyword evidence="10 15" id="KW-0234">DNA repair</keyword>
<dbReference type="NCBIfam" id="NF008165">
    <property type="entry name" value="PRK10917.1-3"/>
    <property type="match status" value="1"/>
</dbReference>
<dbReference type="NCBIfam" id="TIGR00643">
    <property type="entry name" value="recG"/>
    <property type="match status" value="1"/>
</dbReference>
<dbReference type="SMART" id="SM00490">
    <property type="entry name" value="HELICc"/>
    <property type="match status" value="1"/>
</dbReference>
<comment type="similarity">
    <text evidence="1 15">Belongs to the helicase family. RecG subfamily.</text>
</comment>
<dbReference type="GO" id="GO:0006310">
    <property type="term" value="P:DNA recombination"/>
    <property type="evidence" value="ECO:0007669"/>
    <property type="project" value="UniProtKB-UniRule"/>
</dbReference>
<name>A0A9D2MF42_9FIRM</name>
<dbReference type="PANTHER" id="PTHR47964">
    <property type="entry name" value="ATP-DEPENDENT DNA HELICASE HOMOLOG RECG, CHLOROPLASTIC"/>
    <property type="match status" value="1"/>
</dbReference>
<dbReference type="InterPro" id="IPR027417">
    <property type="entry name" value="P-loop_NTPase"/>
</dbReference>
<reference evidence="18" key="2">
    <citation type="submission" date="2021-04" db="EMBL/GenBank/DDBJ databases">
        <authorList>
            <person name="Gilroy R."/>
        </authorList>
    </citation>
    <scope>NUCLEOTIDE SEQUENCE</scope>
    <source>
        <strain evidence="18">ChiHjej9B8-13557</strain>
    </source>
</reference>
<evidence type="ECO:0000256" key="8">
    <source>
        <dbReference type="ARBA" id="ARBA00023125"/>
    </source>
</evidence>
<dbReference type="SUPFAM" id="SSF52540">
    <property type="entry name" value="P-loop containing nucleoside triphosphate hydrolases"/>
    <property type="match status" value="2"/>
</dbReference>
<dbReference type="InterPro" id="IPR047112">
    <property type="entry name" value="RecG/Mfd"/>
</dbReference>
<proteinExistence type="inferred from homology"/>
<evidence type="ECO:0000256" key="7">
    <source>
        <dbReference type="ARBA" id="ARBA00022840"/>
    </source>
</evidence>
<evidence type="ECO:0000256" key="15">
    <source>
        <dbReference type="RuleBase" id="RU363016"/>
    </source>
</evidence>
<dbReference type="Proteomes" id="UP000824211">
    <property type="component" value="Unassembled WGS sequence"/>
</dbReference>
<dbReference type="InterPro" id="IPR004609">
    <property type="entry name" value="ATP-dep_DNA_helicase_RecG"/>
</dbReference>
<dbReference type="CDD" id="cd17992">
    <property type="entry name" value="DEXHc_RecG"/>
    <property type="match status" value="1"/>
</dbReference>
<sequence length="688" mass="74098">MASEGENRTTLTPDTPVQYLKGVGPRLAARFEKLGIRTLADLLEHYPRRYLDFTHPYPVAEAPAGVECVVQAELLAKQGGRYAAGGRRVDKATAGDGVATLELTWFNNPYTIQKLEVGQDYYFEGEVSGGLLRRRMTNPQVRTAAQVSDAPLAAIYPQTEGLSSGAIARCVAQLLPHAELLGDPLSPALLEKYRLPGKAQAVRDIHRPPAPGAVQEARRRLIFEELLVLQLGMGLLKSRGSAATGAPMRRADPAPFWAAVPFAPTGAQRRAVDEILSDMAGETSMNRLLQGDVGSGKTLVAAAALWAAIGAGYQGALLAPTELLARQHAESLNRLLAPFGIRVALLTGGVKAAARRTTLAAIRGGEADLVVGTHAILSEGVEFARLGLAVIDEQHRFGVRQRGALADKGANPHLLVMSATPIPRTLGLLIYGDLDISILDELPPGRQPVKTRVMTGERRRDLYGFLDRQIGQGRQVYIVCPAIEESPDGGLAPVKTYYEETAKALLPDRRVGLMHGKLKPKEKAAVMEDFRAGRLDALVSTTVIEVGVDVPNATVMVIENAERYGLSALHQLRGRVGRGAAESWCFLVSDNRAETVQRRLRFLCSTNDGFAVAQYDLETRGPGDFFGSRQHGLPALQIADLAGDTRTLHAAQREAAALLAADPLLSDPGHALLAAEVERMFRRAGPMN</sequence>
<feature type="domain" description="Helicase C-terminal" evidence="17">
    <location>
        <begin position="458"/>
        <end position="618"/>
    </location>
</feature>
<keyword evidence="5 15" id="KW-0378">Hydrolase</keyword>
<keyword evidence="8" id="KW-0238">DNA-binding</keyword>
<comment type="catalytic activity">
    <reaction evidence="14 15">
        <text>ATP + H2O = ADP + phosphate + H(+)</text>
        <dbReference type="Rhea" id="RHEA:13065"/>
        <dbReference type="ChEBI" id="CHEBI:15377"/>
        <dbReference type="ChEBI" id="CHEBI:15378"/>
        <dbReference type="ChEBI" id="CHEBI:30616"/>
        <dbReference type="ChEBI" id="CHEBI:43474"/>
        <dbReference type="ChEBI" id="CHEBI:456216"/>
        <dbReference type="EC" id="5.6.2.4"/>
    </reaction>
</comment>
<keyword evidence="3 15" id="KW-0547">Nucleotide-binding</keyword>
<evidence type="ECO:0000256" key="1">
    <source>
        <dbReference type="ARBA" id="ARBA00007504"/>
    </source>
</evidence>
<dbReference type="Pfam" id="PF00271">
    <property type="entry name" value="Helicase_C"/>
    <property type="match status" value="1"/>
</dbReference>
<organism evidence="18 19">
    <name type="scientific">Candidatus Faecalibacterium faecipullorum</name>
    <dbReference type="NCBI Taxonomy" id="2838578"/>
    <lineage>
        <taxon>Bacteria</taxon>
        <taxon>Bacillati</taxon>
        <taxon>Bacillota</taxon>
        <taxon>Clostridia</taxon>
        <taxon>Eubacteriales</taxon>
        <taxon>Oscillospiraceae</taxon>
        <taxon>Faecalibacterium</taxon>
    </lineage>
</organism>
<evidence type="ECO:0000256" key="2">
    <source>
        <dbReference type="ARBA" id="ARBA00017846"/>
    </source>
</evidence>
<keyword evidence="4 15" id="KW-0227">DNA damage</keyword>
<feature type="domain" description="Helicase ATP-binding" evidence="16">
    <location>
        <begin position="278"/>
        <end position="439"/>
    </location>
</feature>
<dbReference type="Gene3D" id="1.10.150.20">
    <property type="entry name" value="5' to 3' exonuclease, C-terminal subdomain"/>
    <property type="match status" value="1"/>
</dbReference>
<evidence type="ECO:0000256" key="12">
    <source>
        <dbReference type="ARBA" id="ARBA00034617"/>
    </source>
</evidence>
<protein>
    <recommendedName>
        <fullName evidence="2 15">ATP-dependent DNA helicase RecG</fullName>
        <ecNumber evidence="13 15">5.6.2.4</ecNumber>
    </recommendedName>
</protein>
<keyword evidence="6 15" id="KW-0347">Helicase</keyword>
<evidence type="ECO:0000256" key="6">
    <source>
        <dbReference type="ARBA" id="ARBA00022806"/>
    </source>
</evidence>
<dbReference type="InterPro" id="IPR001650">
    <property type="entry name" value="Helicase_C-like"/>
</dbReference>
<gene>
    <name evidence="18" type="primary">recG</name>
    <name evidence="18" type="ORF">H9771_04990</name>
</gene>
<evidence type="ECO:0000256" key="13">
    <source>
        <dbReference type="ARBA" id="ARBA00034808"/>
    </source>
</evidence>
<keyword evidence="7 15" id="KW-0067">ATP-binding</keyword>
<dbReference type="SUPFAM" id="SSF50249">
    <property type="entry name" value="Nucleic acid-binding proteins"/>
    <property type="match status" value="1"/>
</dbReference>
<evidence type="ECO:0000313" key="19">
    <source>
        <dbReference type="Proteomes" id="UP000824211"/>
    </source>
</evidence>
<comment type="caution">
    <text evidence="18">The sequence shown here is derived from an EMBL/GenBank/DDBJ whole genome shotgun (WGS) entry which is preliminary data.</text>
</comment>
<dbReference type="Gene3D" id="2.40.50.140">
    <property type="entry name" value="Nucleic acid-binding proteins"/>
    <property type="match status" value="1"/>
</dbReference>
<dbReference type="EMBL" id="DWXX01000086">
    <property type="protein sequence ID" value="HJB59000.1"/>
    <property type="molecule type" value="Genomic_DNA"/>
</dbReference>
<dbReference type="InterPro" id="IPR012340">
    <property type="entry name" value="NA-bd_OB-fold"/>
</dbReference>
<dbReference type="EC" id="5.6.2.4" evidence="13 15"/>
<dbReference type="InterPro" id="IPR033454">
    <property type="entry name" value="RecG_wedge"/>
</dbReference>
<keyword evidence="11" id="KW-0413">Isomerase</keyword>
<dbReference type="Pfam" id="PF17191">
    <property type="entry name" value="RecG_wedge"/>
    <property type="match status" value="1"/>
</dbReference>
<keyword evidence="9 15" id="KW-0233">DNA recombination</keyword>
<dbReference type="GO" id="GO:0003677">
    <property type="term" value="F:DNA binding"/>
    <property type="evidence" value="ECO:0007669"/>
    <property type="project" value="UniProtKB-KW"/>
</dbReference>
<evidence type="ECO:0000256" key="4">
    <source>
        <dbReference type="ARBA" id="ARBA00022763"/>
    </source>
</evidence>
<dbReference type="SMART" id="SM00487">
    <property type="entry name" value="DEXDc"/>
    <property type="match status" value="1"/>
</dbReference>
<dbReference type="PROSITE" id="PS51192">
    <property type="entry name" value="HELICASE_ATP_BIND_1"/>
    <property type="match status" value="1"/>
</dbReference>
<evidence type="ECO:0000256" key="9">
    <source>
        <dbReference type="ARBA" id="ARBA00023172"/>
    </source>
</evidence>
<comment type="function">
    <text evidence="15">Plays a critical role in recombination and DNA repair. Helps process Holliday junction intermediates to mature products by catalyzing branch migration. Has replication fork regression activity, unwinds stalled or blocked replication forks to make a HJ that can be resolved. Has a DNA unwinding activity characteristic of a DNA helicase with 3'-5' polarity.</text>
</comment>
<dbReference type="GO" id="GO:0043138">
    <property type="term" value="F:3'-5' DNA helicase activity"/>
    <property type="evidence" value="ECO:0007669"/>
    <property type="project" value="UniProtKB-EC"/>
</dbReference>
<evidence type="ECO:0000259" key="17">
    <source>
        <dbReference type="PROSITE" id="PS51194"/>
    </source>
</evidence>
<dbReference type="CDD" id="cd04488">
    <property type="entry name" value="RecG_wedge_OBF"/>
    <property type="match status" value="1"/>
</dbReference>
<dbReference type="Pfam" id="PF00270">
    <property type="entry name" value="DEAD"/>
    <property type="match status" value="1"/>
</dbReference>